<reference evidence="3 4" key="1">
    <citation type="submission" date="2017-11" db="EMBL/GenBank/DDBJ databases">
        <title>Genomic Encyclopedia of Archaeal and Bacterial Type Strains, Phase II (KMG-II): From Individual Species to Whole Genera.</title>
        <authorList>
            <person name="Goeker M."/>
        </authorList>
    </citation>
    <scope>NUCLEOTIDE SEQUENCE [LARGE SCALE GENOMIC DNA]</scope>
    <source>
        <strain evidence="3 4">DSM 27763</strain>
    </source>
</reference>
<dbReference type="GO" id="GO:0070967">
    <property type="term" value="F:coenzyme F420 binding"/>
    <property type="evidence" value="ECO:0007669"/>
    <property type="project" value="TreeGrafter"/>
</dbReference>
<accession>A0A0B2BJN8</accession>
<dbReference type="GO" id="GO:0005829">
    <property type="term" value="C:cytosol"/>
    <property type="evidence" value="ECO:0007669"/>
    <property type="project" value="TreeGrafter"/>
</dbReference>
<comment type="caution">
    <text evidence="3">The sequence shown here is derived from an EMBL/GenBank/DDBJ whole genome shotgun (WGS) entry which is preliminary data.</text>
</comment>
<proteinExistence type="predicted"/>
<dbReference type="PANTHER" id="PTHR35176">
    <property type="entry name" value="HEME OXYGENASE HI_0854-RELATED"/>
    <property type="match status" value="1"/>
</dbReference>
<dbReference type="SUPFAM" id="SSF50475">
    <property type="entry name" value="FMN-binding split barrel"/>
    <property type="match status" value="1"/>
</dbReference>
<evidence type="ECO:0000313" key="3">
    <source>
        <dbReference type="EMBL" id="PJJ57349.1"/>
    </source>
</evidence>
<organism evidence="3 4">
    <name type="scientific">Mumia flava</name>
    <dbReference type="NCBI Taxonomy" id="1348852"/>
    <lineage>
        <taxon>Bacteria</taxon>
        <taxon>Bacillati</taxon>
        <taxon>Actinomycetota</taxon>
        <taxon>Actinomycetes</taxon>
        <taxon>Propionibacteriales</taxon>
        <taxon>Nocardioidaceae</taxon>
        <taxon>Mumia</taxon>
    </lineage>
</organism>
<gene>
    <name evidence="3" type="ORF">CLV56_1577</name>
</gene>
<dbReference type="InterPro" id="IPR052019">
    <property type="entry name" value="F420H2_bilvrd_red/Heme_oxyg"/>
</dbReference>
<dbReference type="GO" id="GO:0016627">
    <property type="term" value="F:oxidoreductase activity, acting on the CH-CH group of donors"/>
    <property type="evidence" value="ECO:0007669"/>
    <property type="project" value="TreeGrafter"/>
</dbReference>
<dbReference type="EMBL" id="PGEZ01000001">
    <property type="protein sequence ID" value="PJJ57349.1"/>
    <property type="molecule type" value="Genomic_DNA"/>
</dbReference>
<dbReference type="InterPro" id="IPR011576">
    <property type="entry name" value="Pyridox_Oxase_N"/>
</dbReference>
<feature type="domain" description="Pyridoxamine 5'-phosphate oxidase N-terminal" evidence="2">
    <location>
        <begin position="9"/>
        <end position="129"/>
    </location>
</feature>
<dbReference type="Pfam" id="PF01243">
    <property type="entry name" value="PNPOx_N"/>
    <property type="match status" value="1"/>
</dbReference>
<sequence length="136" mass="14802">MARLDLDDPALVAFMGEYHLASLATVRPDGTPHLVPVGVTYDAETRTARVITRDGSVKVRTVESAGPDGAPVAVNHVDGGQWVTLFGIARVTRDADEIADAVARYARRYRQPRENATRVAIVIDVERVLGNLRPVE</sequence>
<dbReference type="RefSeq" id="WP_039350544.1">
    <property type="nucleotide sequence ID" value="NZ_PGEZ01000001.1"/>
</dbReference>
<keyword evidence="1" id="KW-0560">Oxidoreductase</keyword>
<evidence type="ECO:0000259" key="2">
    <source>
        <dbReference type="Pfam" id="PF01243"/>
    </source>
</evidence>
<evidence type="ECO:0000313" key="4">
    <source>
        <dbReference type="Proteomes" id="UP000230842"/>
    </source>
</evidence>
<dbReference type="AlphaFoldDB" id="A0A0B2BJN8"/>
<dbReference type="OrthoDB" id="4551790at2"/>
<dbReference type="Proteomes" id="UP000230842">
    <property type="component" value="Unassembled WGS sequence"/>
</dbReference>
<dbReference type="PANTHER" id="PTHR35176:SF1">
    <property type="entry name" value="F420H(2)-DEPENDENT BILIVERDIN REDUCTASE"/>
    <property type="match status" value="1"/>
</dbReference>
<evidence type="ECO:0000256" key="1">
    <source>
        <dbReference type="ARBA" id="ARBA00023002"/>
    </source>
</evidence>
<name>A0A0B2BJN8_9ACTN</name>
<keyword evidence="4" id="KW-1185">Reference proteome</keyword>
<dbReference type="Gene3D" id="2.30.110.10">
    <property type="entry name" value="Electron Transport, Fmn-binding Protein, Chain A"/>
    <property type="match status" value="1"/>
</dbReference>
<protein>
    <submittedName>
        <fullName evidence="3">PPOX class probable F420-dependent enzyme</fullName>
    </submittedName>
</protein>
<dbReference type="InterPro" id="IPR012349">
    <property type="entry name" value="Split_barrel_FMN-bd"/>
</dbReference>